<evidence type="ECO:0000256" key="3">
    <source>
        <dbReference type="ARBA" id="ARBA00022989"/>
    </source>
</evidence>
<protein>
    <recommendedName>
        <fullName evidence="11">Nodulin-like domain-containing protein</fullName>
    </recommendedName>
</protein>
<evidence type="ECO:0000313" key="10">
    <source>
        <dbReference type="Proteomes" id="UP001205105"/>
    </source>
</evidence>
<keyword evidence="10" id="KW-1185">Reference proteome</keyword>
<keyword evidence="2 6" id="KW-0812">Transmembrane</keyword>
<comment type="caution">
    <text evidence="9">The sequence shown here is derived from an EMBL/GenBank/DDBJ whole genome shotgun (WGS) entry which is preliminary data.</text>
</comment>
<feature type="transmembrane region" description="Helical" evidence="6">
    <location>
        <begin position="450"/>
        <end position="468"/>
    </location>
</feature>
<feature type="transmembrane region" description="Helical" evidence="6">
    <location>
        <begin position="587"/>
        <end position="609"/>
    </location>
</feature>
<dbReference type="Gene3D" id="1.20.1250.20">
    <property type="entry name" value="MFS general substrate transporter like domains"/>
    <property type="match status" value="1"/>
</dbReference>
<keyword evidence="3 6" id="KW-1133">Transmembrane helix</keyword>
<evidence type="ECO:0000256" key="4">
    <source>
        <dbReference type="ARBA" id="ARBA00023136"/>
    </source>
</evidence>
<evidence type="ECO:0000259" key="8">
    <source>
        <dbReference type="Pfam" id="PF23262"/>
    </source>
</evidence>
<dbReference type="InterPro" id="IPR056555">
    <property type="entry name" value="NFD4_C"/>
</dbReference>
<dbReference type="PANTHER" id="PTHR21576">
    <property type="entry name" value="UNCHARACTERIZED NODULIN-LIKE PROTEIN"/>
    <property type="match status" value="1"/>
</dbReference>
<proteinExistence type="predicted"/>
<feature type="transmembrane region" description="Helical" evidence="6">
    <location>
        <begin position="16"/>
        <end position="38"/>
    </location>
</feature>
<feature type="transmembrane region" description="Helical" evidence="6">
    <location>
        <begin position="522"/>
        <end position="544"/>
    </location>
</feature>
<feature type="compositionally biased region" description="Acidic residues" evidence="5">
    <location>
        <begin position="249"/>
        <end position="259"/>
    </location>
</feature>
<feature type="transmembrane region" description="Helical" evidence="6">
    <location>
        <begin position="134"/>
        <end position="156"/>
    </location>
</feature>
<dbReference type="PANTHER" id="PTHR21576:SF158">
    <property type="entry name" value="RIBOSOMAL RNA-PROCESSING PROTEIN 12-LIKE CONSERVED DOMAIN-CONTAINING PROTEIN"/>
    <property type="match status" value="1"/>
</dbReference>
<feature type="compositionally biased region" description="Basic and acidic residues" evidence="5">
    <location>
        <begin position="410"/>
        <end position="420"/>
    </location>
</feature>
<keyword evidence="4 6" id="KW-0472">Membrane</keyword>
<dbReference type="AlphaFoldDB" id="A0AAD5DS82"/>
<feature type="transmembrane region" description="Helical" evidence="6">
    <location>
        <begin position="177"/>
        <end position="201"/>
    </location>
</feature>
<feature type="region of interest" description="Disordered" evidence="5">
    <location>
        <begin position="369"/>
        <end position="390"/>
    </location>
</feature>
<dbReference type="InterPro" id="IPR010658">
    <property type="entry name" value="Nodulin-like"/>
</dbReference>
<reference evidence="9" key="1">
    <citation type="submission" date="2020-11" db="EMBL/GenBank/DDBJ databases">
        <title>Chlorella ohadii genome sequencing and assembly.</title>
        <authorList>
            <person name="Murik O."/>
            <person name="Treves H."/>
            <person name="Kedem I."/>
            <person name="Shotland Y."/>
            <person name="Kaplan A."/>
        </authorList>
    </citation>
    <scope>NUCLEOTIDE SEQUENCE</scope>
    <source>
        <strain evidence="9">1</strain>
    </source>
</reference>
<gene>
    <name evidence="9" type="ORF">COHA_004114</name>
</gene>
<dbReference type="SUPFAM" id="SSF103473">
    <property type="entry name" value="MFS general substrate transporter"/>
    <property type="match status" value="1"/>
</dbReference>
<dbReference type="Proteomes" id="UP001205105">
    <property type="component" value="Unassembled WGS sequence"/>
</dbReference>
<accession>A0AAD5DS82</accession>
<dbReference type="EMBL" id="JADXDR010000054">
    <property type="protein sequence ID" value="KAI7842201.1"/>
    <property type="molecule type" value="Genomic_DNA"/>
</dbReference>
<feature type="transmembrane region" description="Helical" evidence="6">
    <location>
        <begin position="488"/>
        <end position="510"/>
    </location>
</feature>
<feature type="region of interest" description="Disordered" evidence="5">
    <location>
        <begin position="245"/>
        <end position="274"/>
    </location>
</feature>
<feature type="transmembrane region" description="Helical" evidence="6">
    <location>
        <begin position="550"/>
        <end position="575"/>
    </location>
</feature>
<evidence type="ECO:0000256" key="1">
    <source>
        <dbReference type="ARBA" id="ARBA00004141"/>
    </source>
</evidence>
<dbReference type="Pfam" id="PF06813">
    <property type="entry name" value="Nodulin-like"/>
    <property type="match status" value="1"/>
</dbReference>
<evidence type="ECO:0008006" key="11">
    <source>
        <dbReference type="Google" id="ProtNLM"/>
    </source>
</evidence>
<dbReference type="InterPro" id="IPR036259">
    <property type="entry name" value="MFS_trans_sf"/>
</dbReference>
<evidence type="ECO:0000313" key="9">
    <source>
        <dbReference type="EMBL" id="KAI7842201.1"/>
    </source>
</evidence>
<feature type="transmembrane region" description="Helical" evidence="6">
    <location>
        <begin position="50"/>
        <end position="71"/>
    </location>
</feature>
<evidence type="ECO:0000259" key="7">
    <source>
        <dbReference type="Pfam" id="PF06813"/>
    </source>
</evidence>
<sequence>MGYCGWCPYLNKWVTFTASIAVALCCGLTYAFSIWSGALKNAYDLNQAQLDLVAAAANVGGYSGIFSGLVYDSLEKHKKFGPRVVLALGLAANAGGYLGLWAAVTGRFHAQFWQLCSLFASVYSGVFFPDKASFLLFLALAPVVVGLLALPWVNHCSFVQKSELESGQHVFTAEGRFIFALQALGTLGVYLITGATFNSIYPLSQSARLTVTVGAGLLLLPLLLIPHGSGGLLSQKAVLHHALSHYQDQDDPPPADEEAAAAGGGSGAAEGSLTQPLLEPGMQREAAGDAAAAPTMTVAGAGHGGTAEGDEGSEADHELAAAIAASLREAEAAGLAGSHADGADGQLDLEPAVLDSNAPDLITFEAAVPDDSAPAPHSAEPDGLAPPPAAVAFALPPAAAASAPSAGADHASRSSQRADGRPPSPFAEPGPQAQLPPELSPMQCLRSSDFWLLFLVLAIGMGSGLTLVNNLSQLVKALTGGASAMDTTPVLVSAFSVCNCAGRMALGYLPERLLHARGTPRIAFLPLMSGLMAATCLGLAFAHLPALYPLSALAGFAFGGHWSLFPSLISELFGLARFAGKRSQMGACLQTSASLGAFGLAAGLAGWLYERALARHGGEGNTCIGQDCFQATFITLAALGLVATGAAMELWRRERQVYVAEYQEVQAYDEEVQRHGRHSSSPSPQPR</sequence>
<dbReference type="Pfam" id="PF23262">
    <property type="entry name" value="NFD4_C"/>
    <property type="match status" value="1"/>
</dbReference>
<comment type="subcellular location">
    <subcellularLocation>
        <location evidence="1">Membrane</location>
        <topology evidence="1">Multi-pass membrane protein</topology>
    </subcellularLocation>
</comment>
<feature type="transmembrane region" description="Helical" evidence="6">
    <location>
        <begin position="207"/>
        <end position="225"/>
    </location>
</feature>
<name>A0AAD5DS82_9CHLO</name>
<feature type="domain" description="NFD4 C-terminal" evidence="8">
    <location>
        <begin position="444"/>
        <end position="658"/>
    </location>
</feature>
<organism evidence="9 10">
    <name type="scientific">Chlorella ohadii</name>
    <dbReference type="NCBI Taxonomy" id="2649997"/>
    <lineage>
        <taxon>Eukaryota</taxon>
        <taxon>Viridiplantae</taxon>
        <taxon>Chlorophyta</taxon>
        <taxon>core chlorophytes</taxon>
        <taxon>Trebouxiophyceae</taxon>
        <taxon>Chlorellales</taxon>
        <taxon>Chlorellaceae</taxon>
        <taxon>Chlorella clade</taxon>
        <taxon>Chlorella</taxon>
    </lineage>
</organism>
<feature type="region of interest" description="Disordered" evidence="5">
    <location>
        <begin position="402"/>
        <end position="439"/>
    </location>
</feature>
<feature type="transmembrane region" description="Helical" evidence="6">
    <location>
        <begin position="629"/>
        <end position="648"/>
    </location>
</feature>
<dbReference type="GO" id="GO:0016020">
    <property type="term" value="C:membrane"/>
    <property type="evidence" value="ECO:0007669"/>
    <property type="project" value="UniProtKB-SubCell"/>
</dbReference>
<feature type="transmembrane region" description="Helical" evidence="6">
    <location>
        <begin position="83"/>
        <end position="104"/>
    </location>
</feature>
<evidence type="ECO:0000256" key="5">
    <source>
        <dbReference type="SAM" id="MobiDB-lite"/>
    </source>
</evidence>
<feature type="domain" description="Nodulin-like" evidence="7">
    <location>
        <begin position="12"/>
        <end position="118"/>
    </location>
</feature>
<evidence type="ECO:0000256" key="2">
    <source>
        <dbReference type="ARBA" id="ARBA00022692"/>
    </source>
</evidence>
<evidence type="ECO:0000256" key="6">
    <source>
        <dbReference type="SAM" id="Phobius"/>
    </source>
</evidence>